<evidence type="ECO:0000256" key="6">
    <source>
        <dbReference type="ARBA" id="ARBA00023004"/>
    </source>
</evidence>
<keyword evidence="2 7" id="KW-0349">Heme</keyword>
<reference evidence="9" key="1">
    <citation type="submission" date="2021-08" db="EMBL/GenBank/DDBJ databases">
        <title>Genome of a novel bacterium of the phylum Verrucomicrobia, Oleiharenicola sp. KSB-15.</title>
        <authorList>
            <person name="Chung J.-H."/>
            <person name="Ahn J.-H."/>
            <person name="Yoon Y."/>
            <person name="Kim D.-Y."/>
            <person name="An S.-H."/>
            <person name="Park I."/>
            <person name="Yeon J."/>
        </authorList>
    </citation>
    <scope>NUCLEOTIDE SEQUENCE</scope>
    <source>
        <strain evidence="9">KSB-15</strain>
    </source>
</reference>
<evidence type="ECO:0000256" key="5">
    <source>
        <dbReference type="ARBA" id="ARBA00023002"/>
    </source>
</evidence>
<keyword evidence="4" id="KW-0732">Signal</keyword>
<evidence type="ECO:0000259" key="8">
    <source>
        <dbReference type="PROSITE" id="PS51007"/>
    </source>
</evidence>
<keyword evidence="6 7" id="KW-0408">Iron</keyword>
<dbReference type="GO" id="GO:0046872">
    <property type="term" value="F:metal ion binding"/>
    <property type="evidence" value="ECO:0007669"/>
    <property type="project" value="UniProtKB-KW"/>
</dbReference>
<proteinExistence type="predicted"/>
<dbReference type="Pfam" id="PF20243">
    <property type="entry name" value="MbnP"/>
    <property type="match status" value="1"/>
</dbReference>
<evidence type="ECO:0000313" key="9">
    <source>
        <dbReference type="EMBL" id="QYM79854.1"/>
    </source>
</evidence>
<dbReference type="GO" id="GO:0004130">
    <property type="term" value="F:cytochrome-c peroxidase activity"/>
    <property type="evidence" value="ECO:0007669"/>
    <property type="project" value="TreeGrafter"/>
</dbReference>
<keyword evidence="3 7" id="KW-0479">Metal-binding</keyword>
<evidence type="ECO:0000256" key="3">
    <source>
        <dbReference type="ARBA" id="ARBA00022723"/>
    </source>
</evidence>
<evidence type="ECO:0000256" key="2">
    <source>
        <dbReference type="ARBA" id="ARBA00022617"/>
    </source>
</evidence>
<name>A0A8F9XMA9_9BACT</name>
<dbReference type="PANTHER" id="PTHR30600:SF10">
    <property type="entry name" value="BLL6722 PROTEIN"/>
    <property type="match status" value="1"/>
</dbReference>
<dbReference type="AlphaFoldDB" id="A0A8F9XMA9"/>
<organism evidence="9 10">
    <name type="scientific">Horticoccus luteus</name>
    <dbReference type="NCBI Taxonomy" id="2862869"/>
    <lineage>
        <taxon>Bacteria</taxon>
        <taxon>Pseudomonadati</taxon>
        <taxon>Verrucomicrobiota</taxon>
        <taxon>Opitutia</taxon>
        <taxon>Opitutales</taxon>
        <taxon>Opitutaceae</taxon>
        <taxon>Horticoccus</taxon>
    </lineage>
</organism>
<dbReference type="GO" id="GO:0020037">
    <property type="term" value="F:heme binding"/>
    <property type="evidence" value="ECO:0007669"/>
    <property type="project" value="InterPro"/>
</dbReference>
<dbReference type="Gene3D" id="1.10.760.10">
    <property type="entry name" value="Cytochrome c-like domain"/>
    <property type="match status" value="2"/>
</dbReference>
<dbReference type="KEGG" id="ole:K0B96_04335"/>
<accession>A0A8F9XMA9</accession>
<dbReference type="InterPro" id="IPR051395">
    <property type="entry name" value="Cytochrome_c_Peroxidase/MauG"/>
</dbReference>
<evidence type="ECO:0000256" key="7">
    <source>
        <dbReference type="PROSITE-ProRule" id="PRU00433"/>
    </source>
</evidence>
<keyword evidence="5" id="KW-0560">Oxidoreductase</keyword>
<dbReference type="InterPro" id="IPR004852">
    <property type="entry name" value="Di-haem_cyt_c_peroxidsae"/>
</dbReference>
<comment type="subcellular location">
    <subcellularLocation>
        <location evidence="1">Cell envelope</location>
    </subcellularLocation>
</comment>
<dbReference type="Pfam" id="PF03150">
    <property type="entry name" value="CCP_MauG"/>
    <property type="match status" value="1"/>
</dbReference>
<dbReference type="GO" id="GO:0030313">
    <property type="term" value="C:cell envelope"/>
    <property type="evidence" value="ECO:0007669"/>
    <property type="project" value="UniProtKB-SubCell"/>
</dbReference>
<evidence type="ECO:0000313" key="10">
    <source>
        <dbReference type="Proteomes" id="UP000825051"/>
    </source>
</evidence>
<keyword evidence="10" id="KW-1185">Reference proteome</keyword>
<gene>
    <name evidence="9" type="ORF">K0B96_04335</name>
</gene>
<dbReference type="GO" id="GO:0009055">
    <property type="term" value="F:electron transfer activity"/>
    <property type="evidence" value="ECO:0007669"/>
    <property type="project" value="InterPro"/>
</dbReference>
<feature type="domain" description="Cytochrome c" evidence="8">
    <location>
        <begin position="447"/>
        <end position="582"/>
    </location>
</feature>
<dbReference type="SUPFAM" id="SSF46626">
    <property type="entry name" value="Cytochrome c"/>
    <property type="match status" value="2"/>
</dbReference>
<evidence type="ECO:0000256" key="1">
    <source>
        <dbReference type="ARBA" id="ARBA00004196"/>
    </source>
</evidence>
<sequence length="600" mass="64110">MRWFALLVLPVGSSQAAELTMRVALRWGGESLAVPSTEVRTDAGMKLRVTRLAALLSGAVLTKSDGTVVRLDGQFGFIDAESGRLAWTLRGVPAGDYAGLGFQVGVPTAVNHADPGQWPAGHALNPLVDRLHWSWQGGYVFFALEGRWRDGATPDTATERGFSYHVATEARLMRVNFVAAFRVEGATTVTLALNVARVLAVPQWAAAGNESTHSAVGDELAPKLANAFSRGWFWLGAEEASRAANSARVDEAAEAPTAVAGDAKRGKAAGAKPRAFVVPAGFPQPDLPQDNPLTEEGIALGKVLFNDRRLSAGGQQSCASCHAPERGFSDDVARSRGANGGVGERNAMPLLNLAWSPAFAWDGAQPRIRDQARAAMLNPREMAADEHVVLATLNGDAVLRARFAVAFGPGEITADRLGRALEQYLLTLVAADSKFDRAMRGEETLTAEEQRGFELFATEYDPARGRRGGDCFHCHGGALFTDYAYRSNGLERVSGDAGRARVTGREEDRGKFKTPSLRNVALTAPYMHDGRLRTLEDVVAHYDHGVQRGASLDPNLAKHPLAGMQLPSADQAALVAFLRTLTESASVGAGGERRARAAAR</sequence>
<feature type="domain" description="Cytochrome c" evidence="8">
    <location>
        <begin position="296"/>
        <end position="429"/>
    </location>
</feature>
<dbReference type="InterPro" id="IPR046863">
    <property type="entry name" value="MbnP-like_dom"/>
</dbReference>
<dbReference type="EMBL" id="CP080507">
    <property type="protein sequence ID" value="QYM79854.1"/>
    <property type="molecule type" value="Genomic_DNA"/>
</dbReference>
<dbReference type="InterPro" id="IPR009056">
    <property type="entry name" value="Cyt_c-like_dom"/>
</dbReference>
<dbReference type="Proteomes" id="UP000825051">
    <property type="component" value="Chromosome"/>
</dbReference>
<evidence type="ECO:0000256" key="4">
    <source>
        <dbReference type="ARBA" id="ARBA00022729"/>
    </source>
</evidence>
<dbReference type="PROSITE" id="PS51007">
    <property type="entry name" value="CYTC"/>
    <property type="match status" value="2"/>
</dbReference>
<protein>
    <recommendedName>
        <fullName evidence="8">Cytochrome c domain-containing protein</fullName>
    </recommendedName>
</protein>
<dbReference type="InterPro" id="IPR036909">
    <property type="entry name" value="Cyt_c-like_dom_sf"/>
</dbReference>
<dbReference type="PANTHER" id="PTHR30600">
    <property type="entry name" value="CYTOCHROME C PEROXIDASE-RELATED"/>
    <property type="match status" value="1"/>
</dbReference>
<dbReference type="RefSeq" id="WP_220164246.1">
    <property type="nucleotide sequence ID" value="NZ_CP080507.1"/>
</dbReference>